<keyword evidence="4" id="KW-0732">Signal</keyword>
<dbReference type="RefSeq" id="WP_184179084.1">
    <property type="nucleotide sequence ID" value="NZ_JACHGF010000015.1"/>
</dbReference>
<dbReference type="InterPro" id="IPR051648">
    <property type="entry name" value="CWI-Assembly_Regulator"/>
</dbReference>
<comment type="subcellular location">
    <subcellularLocation>
        <location evidence="1">Secreted</location>
        <location evidence="1">Cell wall</location>
    </subcellularLocation>
</comment>
<organism evidence="7 8">
    <name type="scientific">Rhabdobacter roseus</name>
    <dbReference type="NCBI Taxonomy" id="1655419"/>
    <lineage>
        <taxon>Bacteria</taxon>
        <taxon>Pseudomonadati</taxon>
        <taxon>Bacteroidota</taxon>
        <taxon>Cytophagia</taxon>
        <taxon>Cytophagales</taxon>
        <taxon>Cytophagaceae</taxon>
        <taxon>Rhabdobacter</taxon>
    </lineage>
</organism>
<dbReference type="InterPro" id="IPR026444">
    <property type="entry name" value="Secre_tail"/>
</dbReference>
<dbReference type="PANTHER" id="PTHR31018:SF3">
    <property type="entry name" value="RECEPTOR PROTEIN-TYROSINE KINASE"/>
    <property type="match status" value="1"/>
</dbReference>
<protein>
    <recommendedName>
        <fullName evidence="6">Secretion system C-terminal sorting domain-containing protein</fullName>
    </recommendedName>
</protein>
<keyword evidence="8" id="KW-1185">Reference proteome</keyword>
<dbReference type="SUPFAM" id="SSF52058">
    <property type="entry name" value="L domain-like"/>
    <property type="match status" value="1"/>
</dbReference>
<gene>
    <name evidence="7" type="ORF">HNQ92_005371</name>
</gene>
<evidence type="ECO:0000259" key="6">
    <source>
        <dbReference type="Pfam" id="PF18962"/>
    </source>
</evidence>
<keyword evidence="2" id="KW-0134">Cell wall</keyword>
<evidence type="ECO:0000256" key="5">
    <source>
        <dbReference type="ARBA" id="ARBA00023180"/>
    </source>
</evidence>
<proteinExistence type="predicted"/>
<dbReference type="Gene3D" id="3.80.20.20">
    <property type="entry name" value="Receptor L-domain"/>
    <property type="match status" value="1"/>
</dbReference>
<keyword evidence="3" id="KW-0964">Secreted</keyword>
<dbReference type="Pfam" id="PF18962">
    <property type="entry name" value="Por_Secre_tail"/>
    <property type="match status" value="1"/>
</dbReference>
<dbReference type="InterPro" id="IPR036941">
    <property type="entry name" value="Rcpt_L-dom_sf"/>
</dbReference>
<evidence type="ECO:0000313" key="8">
    <source>
        <dbReference type="Proteomes" id="UP000557307"/>
    </source>
</evidence>
<dbReference type="Proteomes" id="UP000557307">
    <property type="component" value="Unassembled WGS sequence"/>
</dbReference>
<dbReference type="NCBIfam" id="TIGR04183">
    <property type="entry name" value="Por_Secre_tail"/>
    <property type="match status" value="1"/>
</dbReference>
<dbReference type="EMBL" id="JACHGF010000015">
    <property type="protein sequence ID" value="MBB5287208.1"/>
    <property type="molecule type" value="Genomic_DNA"/>
</dbReference>
<evidence type="ECO:0000256" key="1">
    <source>
        <dbReference type="ARBA" id="ARBA00004191"/>
    </source>
</evidence>
<sequence>MTSIPEDLFIQNNASLTSLSGLANLTSLGRNLTIDGNGALTSLAALSGLTTIPGYMTIQLNGSLVSLAGLNNLTSLGQALTIYNNSALTTLDDLSALTSIRTLTIQQNGSLTSLAGLDNTSIGGNLFIYNNPQLSTCAVLSICTYLNSPLGAITISGNATGCASRSEVEAACSVLPVSLVHFTASAEGTLAQLSWSTAEESNSDYFQVEHSRDGKSWRSLGQVKAQGESTSLQHYAFTDTDPAQGENLYRLRIVDADGSYAFSRLRSLTFARSQELVLYPNPVTERLLLDDWSQVQRVRLYGPSGKLIQERSQGLASGLDVKPLPAGLYLVELTRTNGSVYTYRIVKQ</sequence>
<name>A0A840U4F1_9BACT</name>
<reference evidence="7 8" key="1">
    <citation type="submission" date="2020-08" db="EMBL/GenBank/DDBJ databases">
        <title>Genomic Encyclopedia of Type Strains, Phase IV (KMG-IV): sequencing the most valuable type-strain genomes for metagenomic binning, comparative biology and taxonomic classification.</title>
        <authorList>
            <person name="Goeker M."/>
        </authorList>
    </citation>
    <scope>NUCLEOTIDE SEQUENCE [LARGE SCALE GENOMIC DNA]</scope>
    <source>
        <strain evidence="7 8">DSM 105074</strain>
    </source>
</reference>
<keyword evidence="5" id="KW-0325">Glycoprotein</keyword>
<evidence type="ECO:0000256" key="2">
    <source>
        <dbReference type="ARBA" id="ARBA00022512"/>
    </source>
</evidence>
<evidence type="ECO:0000256" key="4">
    <source>
        <dbReference type="ARBA" id="ARBA00022729"/>
    </source>
</evidence>
<dbReference type="AlphaFoldDB" id="A0A840U4F1"/>
<dbReference type="GO" id="GO:0030313">
    <property type="term" value="C:cell envelope"/>
    <property type="evidence" value="ECO:0007669"/>
    <property type="project" value="UniProtKB-SubCell"/>
</dbReference>
<accession>A0A840U4F1</accession>
<evidence type="ECO:0000313" key="7">
    <source>
        <dbReference type="EMBL" id="MBB5287208.1"/>
    </source>
</evidence>
<comment type="caution">
    <text evidence="7">The sequence shown here is derived from an EMBL/GenBank/DDBJ whole genome shotgun (WGS) entry which is preliminary data.</text>
</comment>
<dbReference type="PANTHER" id="PTHR31018">
    <property type="entry name" value="SPORULATION-SPECIFIC PROTEIN-RELATED"/>
    <property type="match status" value="1"/>
</dbReference>
<feature type="domain" description="Secretion system C-terminal sorting" evidence="6">
    <location>
        <begin position="278"/>
        <end position="341"/>
    </location>
</feature>
<evidence type="ECO:0000256" key="3">
    <source>
        <dbReference type="ARBA" id="ARBA00022525"/>
    </source>
</evidence>